<sequence length="170" mass="19117">MKGAKIMKIEKETKVVILQNGNAVTATQYVNGKKVNASIARCCPEDAFNFAFGAKLALERLLDCMGSAPETAFDWDKFISGDVWVQTNSSNTDAFLQVCEEHHLTDRTGDRPTKLNVFRDFNNASEIEKALYGIFGMIPKENIWFATRDGKLRWGNEKPTGEIFEWGQAE</sequence>
<proteinExistence type="predicted"/>
<protein>
    <submittedName>
        <fullName evidence="1">Uncharacterized protein</fullName>
    </submittedName>
</protein>
<comment type="caution">
    <text evidence="1">The sequence shown here is derived from an EMBL/GenBank/DDBJ whole genome shotgun (WGS) entry which is preliminary data.</text>
</comment>
<dbReference type="EMBL" id="AWVF01000108">
    <property type="protein sequence ID" value="ERJ96706.1"/>
    <property type="molecule type" value="Genomic_DNA"/>
</dbReference>
<dbReference type="Proteomes" id="UP000016662">
    <property type="component" value="Unassembled WGS sequence"/>
</dbReference>
<name>U2KDW0_9FIRM</name>
<dbReference type="STRING" id="411473.RUMCAL_00922"/>
<dbReference type="PATRIC" id="fig|411473.3.peg.755"/>
<keyword evidence="2" id="KW-1185">Reference proteome</keyword>
<organism evidence="1 2">
    <name type="scientific">Ruminococcus callidus ATCC 27760</name>
    <dbReference type="NCBI Taxonomy" id="411473"/>
    <lineage>
        <taxon>Bacteria</taxon>
        <taxon>Bacillati</taxon>
        <taxon>Bacillota</taxon>
        <taxon>Clostridia</taxon>
        <taxon>Eubacteriales</taxon>
        <taxon>Oscillospiraceae</taxon>
        <taxon>Ruminococcus</taxon>
    </lineage>
</organism>
<accession>U2KDW0</accession>
<evidence type="ECO:0000313" key="1">
    <source>
        <dbReference type="EMBL" id="ERJ96706.1"/>
    </source>
</evidence>
<dbReference type="AlphaFoldDB" id="U2KDW0"/>
<reference evidence="1 2" key="1">
    <citation type="submission" date="2013-07" db="EMBL/GenBank/DDBJ databases">
        <authorList>
            <person name="Weinstock G."/>
            <person name="Sodergren E."/>
            <person name="Wylie T."/>
            <person name="Fulton L."/>
            <person name="Fulton R."/>
            <person name="Fronick C."/>
            <person name="O'Laughlin M."/>
            <person name="Godfrey J."/>
            <person name="Miner T."/>
            <person name="Herter B."/>
            <person name="Appelbaum E."/>
            <person name="Cordes M."/>
            <person name="Lek S."/>
            <person name="Wollam A."/>
            <person name="Pepin K.H."/>
            <person name="Palsikar V.B."/>
            <person name="Mitreva M."/>
            <person name="Wilson R.K."/>
        </authorList>
    </citation>
    <scope>NUCLEOTIDE SEQUENCE [LARGE SCALE GENOMIC DNA]</scope>
    <source>
        <strain evidence="1 2">ATCC 27760</strain>
    </source>
</reference>
<evidence type="ECO:0000313" key="2">
    <source>
        <dbReference type="Proteomes" id="UP000016662"/>
    </source>
</evidence>
<gene>
    <name evidence="1" type="ORF">RUMCAL_00922</name>
</gene>
<dbReference type="HOGENOM" id="CLU_1569538_0_0_9"/>